<proteinExistence type="predicted"/>
<evidence type="ECO:0000313" key="2">
    <source>
        <dbReference type="EMBL" id="QAA11550.1"/>
    </source>
</evidence>
<name>A0A3R5U494_9STRA</name>
<dbReference type="AlphaFoldDB" id="A0A3R5U494"/>
<keyword evidence="1" id="KW-0812">Transmembrane</keyword>
<keyword evidence="1" id="KW-0472">Membrane</keyword>
<feature type="transmembrane region" description="Helical" evidence="1">
    <location>
        <begin position="225"/>
        <end position="244"/>
    </location>
</feature>
<organism evidence="2">
    <name type="scientific">Eustigmatophyceae sp. Chic 10/23 P-6w</name>
    <dbReference type="NCBI Taxonomy" id="1446905"/>
    <lineage>
        <taxon>Eukaryota</taxon>
        <taxon>Sar</taxon>
        <taxon>Stramenopiles</taxon>
        <taxon>Ochrophyta</taxon>
        <taxon>Eustigmatophyceae</taxon>
    </lineage>
</organism>
<feature type="transmembrane region" description="Helical" evidence="1">
    <location>
        <begin position="193"/>
        <end position="213"/>
    </location>
</feature>
<reference evidence="2" key="1">
    <citation type="journal article" date="2019" name="Genome Biol. Evol.">
        <title>Plastid Genomes and Proteins Illuminate the Evolution of Eustigmatophyte Algae and Their Bacterial Endosymbionts.</title>
        <authorList>
            <person name="Sevcikova T."/>
            <person name="Yurchenko T."/>
            <person name="Fawley K.P."/>
            <person name="Amaral R."/>
            <person name="Strnad H."/>
            <person name="Santos L.M."/>
            <person name="Fawley M.W."/>
            <person name="Elias M."/>
        </authorList>
    </citation>
    <scope>NUCLEOTIDE SEQUENCE</scope>
</reference>
<keyword evidence="2" id="KW-0934">Plastid</keyword>
<protein>
    <submittedName>
        <fullName evidence="2">Uncharacterized protein</fullName>
    </submittedName>
</protein>
<evidence type="ECO:0000256" key="1">
    <source>
        <dbReference type="SAM" id="Phobius"/>
    </source>
</evidence>
<feature type="transmembrane region" description="Helical" evidence="1">
    <location>
        <begin position="256"/>
        <end position="281"/>
    </location>
</feature>
<dbReference type="EMBL" id="MK281454">
    <property type="protein sequence ID" value="QAA11550.1"/>
    <property type="molecule type" value="Genomic_DNA"/>
</dbReference>
<sequence>MTKFSQKTIQKLKLHLGKLKDSVEVYKSDQHSQEIKDKKFHQYKTFIKNRNVAKALLIESIFLNLKILNFNRSSLFIKFILKNKKVFTSKEMNSNSYLLIKLPTISAKNKRGLEESLNKIIRHIINGILVSTNKLEKLGIVSSDKFKKYSNSMKIRVKKWHLYISRFFILTLIHFIPFVQLTTKLFYTYPNPLIANSVTSSLFHIFPLFMHLIKITGTFINNETFSFLLIGFYYKLFIISYKKYGIPRKLAFQGTFAISLMLINYCIVMSNEITTLIYKFVKRFFFFTKAQRMDLLRDDINFFIDDLEDLRYYKETFLQWGESIFSLDDISKTIKINESLTIIPALGVIALLYNYVYFILRGEKPIIPVVTKTVRRMMVDRNSDEF</sequence>
<geneLocation type="plastid" evidence="2"/>
<keyword evidence="1" id="KW-1133">Transmembrane helix</keyword>
<dbReference type="GeneID" id="38947640"/>
<feature type="transmembrane region" description="Helical" evidence="1">
    <location>
        <begin position="160"/>
        <end position="181"/>
    </location>
</feature>
<gene>
    <name evidence="2" type="primary">ycf60</name>
</gene>
<feature type="transmembrane region" description="Helical" evidence="1">
    <location>
        <begin position="340"/>
        <end position="360"/>
    </location>
</feature>
<dbReference type="RefSeq" id="YP_009550615.1">
    <property type="nucleotide sequence ID" value="NC_040296.1"/>
</dbReference>
<accession>A0A3R5U494</accession>